<proteinExistence type="predicted"/>
<dbReference type="PROSITE" id="PS50983">
    <property type="entry name" value="FE_B12_PBP"/>
    <property type="match status" value="1"/>
</dbReference>
<dbReference type="InterPro" id="IPR050902">
    <property type="entry name" value="ABC_Transporter_SBP"/>
</dbReference>
<name>A0A7W6CQI8_9SPHN</name>
<evidence type="ECO:0000313" key="4">
    <source>
        <dbReference type="Proteomes" id="UP000548867"/>
    </source>
</evidence>
<dbReference type="Pfam" id="PF01497">
    <property type="entry name" value="Peripla_BP_2"/>
    <property type="match status" value="1"/>
</dbReference>
<dbReference type="AlphaFoldDB" id="A0A7W6CQI8"/>
<feature type="signal peptide" evidence="1">
    <location>
        <begin position="1"/>
        <end position="19"/>
    </location>
</feature>
<dbReference type="Proteomes" id="UP000548867">
    <property type="component" value="Unassembled WGS sequence"/>
</dbReference>
<evidence type="ECO:0000256" key="1">
    <source>
        <dbReference type="SAM" id="SignalP"/>
    </source>
</evidence>
<gene>
    <name evidence="3" type="ORF">GGR38_002793</name>
</gene>
<dbReference type="PROSITE" id="PS51257">
    <property type="entry name" value="PROKAR_LIPOPROTEIN"/>
    <property type="match status" value="1"/>
</dbReference>
<dbReference type="InterPro" id="IPR002491">
    <property type="entry name" value="ABC_transptr_periplasmic_BD"/>
</dbReference>
<evidence type="ECO:0000313" key="3">
    <source>
        <dbReference type="EMBL" id="MBB3955837.1"/>
    </source>
</evidence>
<sequence>MRGGLALLGALLAGACSPAAPKVQPSRIISLNPCTDALLVELADRDQIGALSSYSRDPAQSSMDVGRARTYPFTRGAMEEVIAAQPSLVVSGSFTPAATRAAYARMGLRLEEFSMAPTVEESEAQIRRMAALLGHSDRGEAMIARIDRAMRDAAPPPGAKPLPALIWHGGGLVVGGETLVSDLLRRTGFTPFAAIRGMGQSQFLPLERMVVDPPRVLLVIGHGDADGGREGRRVLGHPVLAQLRAMQRFDFDAGLEYCGGPTIIRAAQRLAQIRREAH</sequence>
<accession>A0A7W6CQI8</accession>
<dbReference type="PANTHER" id="PTHR30535:SF34">
    <property type="entry name" value="MOLYBDATE-BINDING PROTEIN MOLA"/>
    <property type="match status" value="1"/>
</dbReference>
<evidence type="ECO:0000259" key="2">
    <source>
        <dbReference type="PROSITE" id="PS50983"/>
    </source>
</evidence>
<keyword evidence="1" id="KW-0732">Signal</keyword>
<organism evidence="3 4">
    <name type="scientific">Novosphingobium sediminicola</name>
    <dbReference type="NCBI Taxonomy" id="563162"/>
    <lineage>
        <taxon>Bacteria</taxon>
        <taxon>Pseudomonadati</taxon>
        <taxon>Pseudomonadota</taxon>
        <taxon>Alphaproteobacteria</taxon>
        <taxon>Sphingomonadales</taxon>
        <taxon>Sphingomonadaceae</taxon>
        <taxon>Novosphingobium</taxon>
    </lineage>
</organism>
<dbReference type="SUPFAM" id="SSF53807">
    <property type="entry name" value="Helical backbone' metal receptor"/>
    <property type="match status" value="1"/>
</dbReference>
<reference evidence="3 4" key="1">
    <citation type="submission" date="2020-08" db="EMBL/GenBank/DDBJ databases">
        <title>Genomic Encyclopedia of Type Strains, Phase IV (KMG-IV): sequencing the most valuable type-strain genomes for metagenomic binning, comparative biology and taxonomic classification.</title>
        <authorList>
            <person name="Goeker M."/>
        </authorList>
    </citation>
    <scope>NUCLEOTIDE SEQUENCE [LARGE SCALE GENOMIC DNA]</scope>
    <source>
        <strain evidence="3 4">DSM 27057</strain>
    </source>
</reference>
<keyword evidence="4" id="KW-1185">Reference proteome</keyword>
<comment type="caution">
    <text evidence="3">The sequence shown here is derived from an EMBL/GenBank/DDBJ whole genome shotgun (WGS) entry which is preliminary data.</text>
</comment>
<dbReference type="Gene3D" id="3.40.50.1980">
    <property type="entry name" value="Nitrogenase molybdenum iron protein domain"/>
    <property type="match status" value="2"/>
</dbReference>
<feature type="domain" description="Fe/B12 periplasmic-binding" evidence="2">
    <location>
        <begin position="27"/>
        <end position="278"/>
    </location>
</feature>
<dbReference type="RefSeq" id="WP_183626478.1">
    <property type="nucleotide sequence ID" value="NZ_JACIDX010000010.1"/>
</dbReference>
<dbReference type="PANTHER" id="PTHR30535">
    <property type="entry name" value="VITAMIN B12-BINDING PROTEIN"/>
    <property type="match status" value="1"/>
</dbReference>
<protein>
    <submittedName>
        <fullName evidence="3">Iron complex transport system substrate-binding protein</fullName>
    </submittedName>
</protein>
<feature type="chain" id="PRO_5031082907" evidence="1">
    <location>
        <begin position="20"/>
        <end position="278"/>
    </location>
</feature>
<dbReference type="EMBL" id="JACIDX010000010">
    <property type="protein sequence ID" value="MBB3955837.1"/>
    <property type="molecule type" value="Genomic_DNA"/>
</dbReference>